<proteinExistence type="predicted"/>
<accession>A0A919I0C6</accession>
<dbReference type="Gene3D" id="3.50.50.60">
    <property type="entry name" value="FAD/NAD(P)-binding domain"/>
    <property type="match status" value="1"/>
</dbReference>
<gene>
    <name evidence="1" type="ORF">KPZU09_64140</name>
</gene>
<comment type="caution">
    <text evidence="1">The sequence shown here is derived from an EMBL/GenBank/DDBJ whole genome shotgun (WGS) entry which is preliminary data.</text>
</comment>
<dbReference type="AlphaFoldDB" id="A0A919I0C6"/>
<evidence type="ECO:0000313" key="1">
    <source>
        <dbReference type="EMBL" id="GHK56678.1"/>
    </source>
</evidence>
<protein>
    <submittedName>
        <fullName evidence="1">Uncharacterized protein</fullName>
    </submittedName>
</protein>
<dbReference type="EMBL" id="BNFF01000001">
    <property type="protein sequence ID" value="GHK56678.1"/>
    <property type="molecule type" value="Genomic_DNA"/>
</dbReference>
<evidence type="ECO:0000313" key="2">
    <source>
        <dbReference type="Proteomes" id="UP000655094"/>
    </source>
</evidence>
<dbReference type="InterPro" id="IPR036188">
    <property type="entry name" value="FAD/NAD-bd_sf"/>
</dbReference>
<dbReference type="Proteomes" id="UP000655094">
    <property type="component" value="Unassembled WGS sequence"/>
</dbReference>
<organism evidence="1 2">
    <name type="scientific">Klebsiella pneumoniae</name>
    <dbReference type="NCBI Taxonomy" id="573"/>
    <lineage>
        <taxon>Bacteria</taxon>
        <taxon>Pseudomonadati</taxon>
        <taxon>Pseudomonadota</taxon>
        <taxon>Gammaproteobacteria</taxon>
        <taxon>Enterobacterales</taxon>
        <taxon>Enterobacteriaceae</taxon>
        <taxon>Klebsiella/Raoultella group</taxon>
        <taxon>Klebsiella</taxon>
        <taxon>Klebsiella pneumoniae complex</taxon>
    </lineage>
</organism>
<dbReference type="SUPFAM" id="SSF51905">
    <property type="entry name" value="FAD/NAD(P)-binding domain"/>
    <property type="match status" value="1"/>
</dbReference>
<name>A0A919I0C6_KLEPN</name>
<reference evidence="1" key="1">
    <citation type="submission" date="2020-10" db="EMBL/GenBank/DDBJ databases">
        <title>Genome Sequence of ESBL Producing Zambian Clinical Strains.</title>
        <authorList>
            <person name="Shawa M."/>
            <person name="Furuta Y."/>
            <person name="Simbotwe M."/>
            <person name="Mulenga E."/>
            <person name="Mubanga M."/>
            <person name="Mulenga G."/>
            <person name="Kaile C."/>
            <person name="Zorigt T."/>
            <person name="Hang'ombe B."/>
            <person name="Higashi H."/>
        </authorList>
    </citation>
    <scope>NUCLEOTIDE SEQUENCE</scope>
    <source>
        <strain evidence="1">Zam_UTH_09</strain>
    </source>
</reference>
<sequence length="44" mass="4505">MSVLIVGGGMTGATLALAISRLTGGALPVHLIEAQDPHSSRHRL</sequence>